<accession>A0A656HBZ8</accession>
<dbReference type="RefSeq" id="WP_002707641.1">
    <property type="nucleotide sequence ID" value="NZ_JH651384.1"/>
</dbReference>
<organism evidence="1 2">
    <name type="scientific">Thiothrix nivea (strain ATCC 35100 / DSM 5205 / JP2)</name>
    <dbReference type="NCBI Taxonomy" id="870187"/>
    <lineage>
        <taxon>Bacteria</taxon>
        <taxon>Pseudomonadati</taxon>
        <taxon>Pseudomonadota</taxon>
        <taxon>Gammaproteobacteria</taxon>
        <taxon>Thiotrichales</taxon>
        <taxon>Thiotrichaceae</taxon>
        <taxon>Thiothrix</taxon>
    </lineage>
</organism>
<evidence type="ECO:0000313" key="1">
    <source>
        <dbReference type="EMBL" id="EIJ33692.1"/>
    </source>
</evidence>
<sequence>MTPLEKVEALYRELVVSYHEGEKREIRAASKLLMVALLHMKEHGGFGWQGLVEEYVIMLKNDPERFHAMLDSNRGETKRNGQAIH</sequence>
<keyword evidence="2" id="KW-1185">Reference proteome</keyword>
<protein>
    <submittedName>
        <fullName evidence="1">Uncharacterized protein</fullName>
    </submittedName>
</protein>
<dbReference type="Proteomes" id="UP000005317">
    <property type="component" value="Unassembled WGS sequence"/>
</dbReference>
<dbReference type="OrthoDB" id="5609325at2"/>
<reference evidence="2" key="1">
    <citation type="journal article" date="2011" name="Stand. Genomic Sci.">
        <title>Genome sequence of the filamentous, gliding Thiothrix nivea neotype strain (JP2(T)).</title>
        <authorList>
            <person name="Lapidus A."/>
            <person name="Nolan M."/>
            <person name="Lucas S."/>
            <person name="Glavina Del Rio T."/>
            <person name="Tice H."/>
            <person name="Cheng J.F."/>
            <person name="Tapia R."/>
            <person name="Han C."/>
            <person name="Goodwin L."/>
            <person name="Pitluck S."/>
            <person name="Liolios K."/>
            <person name="Pagani I."/>
            <person name="Ivanova N."/>
            <person name="Huntemann M."/>
            <person name="Mavromatis K."/>
            <person name="Mikhailova N."/>
            <person name="Pati A."/>
            <person name="Chen A."/>
            <person name="Palaniappan K."/>
            <person name="Land M."/>
            <person name="Brambilla E.M."/>
            <person name="Rohde M."/>
            <person name="Abt B."/>
            <person name="Verbarg S."/>
            <person name="Goker M."/>
            <person name="Bristow J."/>
            <person name="Eisen J.A."/>
            <person name="Markowitz V."/>
            <person name="Hugenholtz P."/>
            <person name="Kyrpides N.C."/>
            <person name="Klenk H.P."/>
            <person name="Woyke T."/>
        </authorList>
    </citation>
    <scope>NUCLEOTIDE SEQUENCE [LARGE SCALE GENOMIC DNA]</scope>
    <source>
        <strain evidence="2">ATCC 35100 / DSM 5205 / JP2</strain>
    </source>
</reference>
<gene>
    <name evidence="1" type="ORF">Thini_1070</name>
</gene>
<dbReference type="EMBL" id="JH651384">
    <property type="protein sequence ID" value="EIJ33692.1"/>
    <property type="molecule type" value="Genomic_DNA"/>
</dbReference>
<evidence type="ECO:0000313" key="2">
    <source>
        <dbReference type="Proteomes" id="UP000005317"/>
    </source>
</evidence>
<dbReference type="AlphaFoldDB" id="A0A656HBZ8"/>
<proteinExistence type="predicted"/>
<name>A0A656HBZ8_THINJ</name>